<keyword evidence="3" id="KW-0378">Hydrolase</keyword>
<feature type="transmembrane region" description="Helical" evidence="1">
    <location>
        <begin position="238"/>
        <end position="258"/>
    </location>
</feature>
<comment type="caution">
    <text evidence="3">The sequence shown here is derived from an EMBL/GenBank/DDBJ whole genome shotgun (WGS) entry which is preliminary data.</text>
</comment>
<evidence type="ECO:0000313" key="4">
    <source>
        <dbReference type="Proteomes" id="UP000037178"/>
    </source>
</evidence>
<dbReference type="EMBL" id="LFTY01000002">
    <property type="protein sequence ID" value="KMW59098.1"/>
    <property type="molecule type" value="Genomic_DNA"/>
</dbReference>
<feature type="transmembrane region" description="Helical" evidence="1">
    <location>
        <begin position="137"/>
        <end position="162"/>
    </location>
</feature>
<keyword evidence="1" id="KW-0812">Transmembrane</keyword>
<sequence>MSERFPDPFESFVAPARARPEVWRMIVGLFLIAAVVMGAGMMLSGVLSGVTQGPWDEVQASTRYSLFVLYFFATIFLALWVGLPLLHERGFATLFGDPGLAVRQFFACLLPLFVVTLVVYAAPPWGGYGGVRFNLGVLPWLLLLPISALGVLIQVTAEEVLFRGYLVQQMAVRSMARVSWFLVPGLLFGLLHYDPEVYGASAWMIAGWAMLFSFAAADLTYRSGTLGPAIALHFVNNCVAILIFSFEGPLSGLSLFIFPETLEQAVSDPGIFVVDAMVMLIGWLTCRIALRC</sequence>
<dbReference type="PANTHER" id="PTHR36435:SF1">
    <property type="entry name" value="CAAX AMINO TERMINAL PROTEASE FAMILY PROTEIN"/>
    <property type="match status" value="1"/>
</dbReference>
<dbReference type="GO" id="GO:0006508">
    <property type="term" value="P:proteolysis"/>
    <property type="evidence" value="ECO:0007669"/>
    <property type="project" value="UniProtKB-KW"/>
</dbReference>
<keyword evidence="1" id="KW-1133">Transmembrane helix</keyword>
<dbReference type="PATRIC" id="fig|1675527.3.peg.4276"/>
<dbReference type="PANTHER" id="PTHR36435">
    <property type="entry name" value="SLR1288 PROTEIN"/>
    <property type="match status" value="1"/>
</dbReference>
<feature type="transmembrane region" description="Helical" evidence="1">
    <location>
        <begin position="67"/>
        <end position="86"/>
    </location>
</feature>
<feature type="transmembrane region" description="Helical" evidence="1">
    <location>
        <begin position="270"/>
        <end position="290"/>
    </location>
</feature>
<keyword evidence="3" id="KW-0645">Protease</keyword>
<dbReference type="Proteomes" id="UP000037178">
    <property type="component" value="Unassembled WGS sequence"/>
</dbReference>
<dbReference type="RefSeq" id="WP_049644630.1">
    <property type="nucleotide sequence ID" value="NZ_LFTY01000002.1"/>
</dbReference>
<feature type="transmembrane region" description="Helical" evidence="1">
    <location>
        <begin position="197"/>
        <end position="217"/>
    </location>
</feature>
<dbReference type="AlphaFoldDB" id="A0A0J9H022"/>
<reference evidence="3 4" key="1">
    <citation type="submission" date="2015-06" db="EMBL/GenBank/DDBJ databases">
        <title>Draft genome sequence of an Alphaproteobacteria species associated to the Mediterranean sponge Oscarella lobularis.</title>
        <authorList>
            <person name="Jourda C."/>
            <person name="Santini S."/>
            <person name="Claverie J.-M."/>
        </authorList>
    </citation>
    <scope>NUCLEOTIDE SEQUENCE [LARGE SCALE GENOMIC DNA]</scope>
    <source>
        <strain evidence="3">IGS</strain>
    </source>
</reference>
<evidence type="ECO:0000313" key="3">
    <source>
        <dbReference type="EMBL" id="KMW59098.1"/>
    </source>
</evidence>
<evidence type="ECO:0000259" key="2">
    <source>
        <dbReference type="Pfam" id="PF02517"/>
    </source>
</evidence>
<accession>A0A0J9H022</accession>
<dbReference type="GO" id="GO:0004175">
    <property type="term" value="F:endopeptidase activity"/>
    <property type="evidence" value="ECO:0007669"/>
    <property type="project" value="UniProtKB-ARBA"/>
</dbReference>
<organism evidence="3 4">
    <name type="scientific">Candidatus Rhodobacter oscarellae</name>
    <dbReference type="NCBI Taxonomy" id="1675527"/>
    <lineage>
        <taxon>Bacteria</taxon>
        <taxon>Pseudomonadati</taxon>
        <taxon>Pseudomonadota</taxon>
        <taxon>Alphaproteobacteria</taxon>
        <taxon>Rhodobacterales</taxon>
        <taxon>Rhodobacter group</taxon>
        <taxon>Rhodobacter</taxon>
    </lineage>
</organism>
<name>A0A0J9H022_9RHOB</name>
<dbReference type="InterPro" id="IPR003675">
    <property type="entry name" value="Rce1/LyrA-like_dom"/>
</dbReference>
<dbReference type="Pfam" id="PF02517">
    <property type="entry name" value="Rce1-like"/>
    <property type="match status" value="1"/>
</dbReference>
<feature type="transmembrane region" description="Helical" evidence="1">
    <location>
        <begin position="174"/>
        <end position="191"/>
    </location>
</feature>
<proteinExistence type="predicted"/>
<keyword evidence="1" id="KW-0472">Membrane</keyword>
<feature type="transmembrane region" description="Helical" evidence="1">
    <location>
        <begin position="106"/>
        <end position="125"/>
    </location>
</feature>
<dbReference type="OrthoDB" id="7171777at2"/>
<gene>
    <name evidence="3" type="ORF">AIOL_004079</name>
</gene>
<keyword evidence="4" id="KW-1185">Reference proteome</keyword>
<feature type="transmembrane region" description="Helical" evidence="1">
    <location>
        <begin position="26"/>
        <end position="47"/>
    </location>
</feature>
<dbReference type="InterPro" id="IPR052710">
    <property type="entry name" value="CAAX_protease"/>
</dbReference>
<dbReference type="STRING" id="1675527.AIOL_004079"/>
<evidence type="ECO:0000256" key="1">
    <source>
        <dbReference type="SAM" id="Phobius"/>
    </source>
</evidence>
<protein>
    <submittedName>
        <fullName evidence="3">CAAX amino terminal protease family protein</fullName>
    </submittedName>
</protein>
<dbReference type="GO" id="GO:0080120">
    <property type="term" value="P:CAAX-box protein maturation"/>
    <property type="evidence" value="ECO:0007669"/>
    <property type="project" value="UniProtKB-ARBA"/>
</dbReference>
<feature type="domain" description="CAAX prenyl protease 2/Lysostaphin resistance protein A-like" evidence="2">
    <location>
        <begin position="143"/>
        <end position="239"/>
    </location>
</feature>